<comment type="caution">
    <text evidence="1">The sequence shown here is derived from an EMBL/GenBank/DDBJ whole genome shotgun (WGS) entry which is preliminary data.</text>
</comment>
<dbReference type="Proteomes" id="UP000886523">
    <property type="component" value="Unassembled WGS sequence"/>
</dbReference>
<reference evidence="1" key="1">
    <citation type="journal article" date="2020" name="Nat. Commun.">
        <title>Large-scale genome sequencing of mycorrhizal fungi provides insights into the early evolution of symbiotic traits.</title>
        <authorList>
            <person name="Miyauchi S."/>
            <person name="Kiss E."/>
            <person name="Kuo A."/>
            <person name="Drula E."/>
            <person name="Kohler A."/>
            <person name="Sanchez-Garcia M."/>
            <person name="Morin E."/>
            <person name="Andreopoulos B."/>
            <person name="Barry K.W."/>
            <person name="Bonito G."/>
            <person name="Buee M."/>
            <person name="Carver A."/>
            <person name="Chen C."/>
            <person name="Cichocki N."/>
            <person name="Clum A."/>
            <person name="Culley D."/>
            <person name="Crous P.W."/>
            <person name="Fauchery L."/>
            <person name="Girlanda M."/>
            <person name="Hayes R.D."/>
            <person name="Keri Z."/>
            <person name="LaButti K."/>
            <person name="Lipzen A."/>
            <person name="Lombard V."/>
            <person name="Magnuson J."/>
            <person name="Maillard F."/>
            <person name="Murat C."/>
            <person name="Nolan M."/>
            <person name="Ohm R.A."/>
            <person name="Pangilinan J."/>
            <person name="Pereira M.F."/>
            <person name="Perotto S."/>
            <person name="Peter M."/>
            <person name="Pfister S."/>
            <person name="Riley R."/>
            <person name="Sitrit Y."/>
            <person name="Stielow J.B."/>
            <person name="Szollosi G."/>
            <person name="Zifcakova L."/>
            <person name="Stursova M."/>
            <person name="Spatafora J.W."/>
            <person name="Tedersoo L."/>
            <person name="Vaario L.M."/>
            <person name="Yamada A."/>
            <person name="Yan M."/>
            <person name="Wang P."/>
            <person name="Xu J."/>
            <person name="Bruns T."/>
            <person name="Baldrian P."/>
            <person name="Vilgalys R."/>
            <person name="Dunand C."/>
            <person name="Henrissat B."/>
            <person name="Grigoriev I.V."/>
            <person name="Hibbett D."/>
            <person name="Nagy L.G."/>
            <person name="Martin F.M."/>
        </authorList>
    </citation>
    <scope>NUCLEOTIDE SEQUENCE</scope>
    <source>
        <strain evidence="1">UP504</strain>
    </source>
</reference>
<evidence type="ECO:0000313" key="1">
    <source>
        <dbReference type="EMBL" id="KAF9506097.1"/>
    </source>
</evidence>
<accession>A0A9P6AHR5</accession>
<dbReference type="AlphaFoldDB" id="A0A9P6AHR5"/>
<keyword evidence="2" id="KW-1185">Reference proteome</keyword>
<evidence type="ECO:0000313" key="2">
    <source>
        <dbReference type="Proteomes" id="UP000886523"/>
    </source>
</evidence>
<organism evidence="1 2">
    <name type="scientific">Hydnum rufescens UP504</name>
    <dbReference type="NCBI Taxonomy" id="1448309"/>
    <lineage>
        <taxon>Eukaryota</taxon>
        <taxon>Fungi</taxon>
        <taxon>Dikarya</taxon>
        <taxon>Basidiomycota</taxon>
        <taxon>Agaricomycotina</taxon>
        <taxon>Agaricomycetes</taxon>
        <taxon>Cantharellales</taxon>
        <taxon>Hydnaceae</taxon>
        <taxon>Hydnum</taxon>
    </lineage>
</organism>
<dbReference type="OrthoDB" id="3269637at2759"/>
<dbReference type="EMBL" id="MU129123">
    <property type="protein sequence ID" value="KAF9506097.1"/>
    <property type="molecule type" value="Genomic_DNA"/>
</dbReference>
<name>A0A9P6AHR5_9AGAM</name>
<gene>
    <name evidence="1" type="ORF">BS47DRAFT_1353232</name>
</gene>
<protein>
    <submittedName>
        <fullName evidence="1">Uncharacterized protein</fullName>
    </submittedName>
</protein>
<sequence length="79" mass="8751">MSNIDLLSRTLDGQWIAALSIPSLEACRLSLRPLDGEPREFPEVDIVHRGHGTTPPSALLLDYMYGVALYKHWGVGGEF</sequence>
<proteinExistence type="predicted"/>